<keyword evidence="4" id="KW-1185">Reference proteome</keyword>
<feature type="signal peptide" evidence="2">
    <location>
        <begin position="1"/>
        <end position="19"/>
    </location>
</feature>
<evidence type="ECO:0000256" key="2">
    <source>
        <dbReference type="SAM" id="SignalP"/>
    </source>
</evidence>
<dbReference type="Proteomes" id="UP000243937">
    <property type="component" value="Chromosome"/>
</dbReference>
<protein>
    <submittedName>
        <fullName evidence="3">Uncharacterized protein</fullName>
    </submittedName>
</protein>
<feature type="chain" id="PRO_5013208499" evidence="2">
    <location>
        <begin position="20"/>
        <end position="60"/>
    </location>
</feature>
<organism evidence="3 4">
    <name type="scientific">Oceanisphaera profunda</name>
    <dbReference type="NCBI Taxonomy" id="1416627"/>
    <lineage>
        <taxon>Bacteria</taxon>
        <taxon>Pseudomonadati</taxon>
        <taxon>Pseudomonadota</taxon>
        <taxon>Gammaproteobacteria</taxon>
        <taxon>Aeromonadales</taxon>
        <taxon>Aeromonadaceae</taxon>
        <taxon>Oceanisphaera</taxon>
    </lineage>
</organism>
<dbReference type="RefSeq" id="WP_087037586.1">
    <property type="nucleotide sequence ID" value="NZ_CP021377.1"/>
</dbReference>
<dbReference type="EMBL" id="CP021377">
    <property type="protein sequence ID" value="ART83248.1"/>
    <property type="molecule type" value="Genomic_DNA"/>
</dbReference>
<evidence type="ECO:0000256" key="1">
    <source>
        <dbReference type="SAM" id="MobiDB-lite"/>
    </source>
</evidence>
<dbReference type="KEGG" id="opf:CBP31_11980"/>
<evidence type="ECO:0000313" key="4">
    <source>
        <dbReference type="Proteomes" id="UP000243937"/>
    </source>
</evidence>
<reference evidence="3 4" key="1">
    <citation type="journal article" date="2014" name="Int. J. Syst. Evol. Microbiol.">
        <title>Oceanisphaera profunda sp. nov., a marine bacterium isolated from deep-sea sediment, and emended description of the genus Oceanisphaera.</title>
        <authorList>
            <person name="Xu Z."/>
            <person name="Zhang X.Y."/>
            <person name="Su H.N."/>
            <person name="Yu Z.C."/>
            <person name="Liu C."/>
            <person name="Li H."/>
            <person name="Chen X.L."/>
            <person name="Song X.Y."/>
            <person name="Xie B.B."/>
            <person name="Qin Q.L."/>
            <person name="Zhou B.C."/>
            <person name="Shi M."/>
            <person name="Huang Y."/>
            <person name="Zhang Y.Z."/>
        </authorList>
    </citation>
    <scope>NUCLEOTIDE SEQUENCE [LARGE SCALE GENOMIC DNA]</scope>
    <source>
        <strain evidence="3 4">SM1222</strain>
    </source>
</reference>
<keyword evidence="2" id="KW-0732">Signal</keyword>
<proteinExistence type="predicted"/>
<gene>
    <name evidence="3" type="ORF">CBP31_11980</name>
</gene>
<sequence>MKTTSVALFLALSAGYLGAANAESLSSNAAKANKEAISTNEKRLESNNTSRTAVVTKKQD</sequence>
<name>A0A1Y0D6S4_9GAMM</name>
<dbReference type="AlphaFoldDB" id="A0A1Y0D6S4"/>
<feature type="region of interest" description="Disordered" evidence="1">
    <location>
        <begin position="37"/>
        <end position="60"/>
    </location>
</feature>
<evidence type="ECO:0000313" key="3">
    <source>
        <dbReference type="EMBL" id="ART83248.1"/>
    </source>
</evidence>
<accession>A0A1Y0D6S4</accession>